<protein>
    <submittedName>
        <fullName evidence="2">Uncharacterized protein</fullName>
    </submittedName>
</protein>
<evidence type="ECO:0000313" key="2">
    <source>
        <dbReference type="EMBL" id="CBI06712.1"/>
    </source>
</evidence>
<dbReference type="EMBL" id="CABQ01000010">
    <property type="protein sequence ID" value="CBI06712.1"/>
    <property type="molecule type" value="Genomic_DNA"/>
</dbReference>
<gene>
    <name evidence="2" type="ORF">CARN6_2829</name>
</gene>
<sequence length="65" mass="7378">MTLPTFLDRERVRILPMDHLHVTRAHARPSRTNFACHIPLQTTTPTNLESGLAPAPWARPLPLSR</sequence>
<comment type="caution">
    <text evidence="2">The sequence shown here is derived from an EMBL/GenBank/DDBJ whole genome shotgun (WGS) entry which is preliminary data.</text>
</comment>
<proteinExistence type="predicted"/>
<evidence type="ECO:0000256" key="1">
    <source>
        <dbReference type="SAM" id="MobiDB-lite"/>
    </source>
</evidence>
<feature type="compositionally biased region" description="Low complexity" evidence="1">
    <location>
        <begin position="52"/>
        <end position="65"/>
    </location>
</feature>
<organism evidence="2">
    <name type="scientific">mine drainage metagenome</name>
    <dbReference type="NCBI Taxonomy" id="410659"/>
    <lineage>
        <taxon>unclassified sequences</taxon>
        <taxon>metagenomes</taxon>
        <taxon>ecological metagenomes</taxon>
    </lineage>
</organism>
<dbReference type="AlphaFoldDB" id="E6QHJ8"/>
<feature type="region of interest" description="Disordered" evidence="1">
    <location>
        <begin position="43"/>
        <end position="65"/>
    </location>
</feature>
<accession>E6QHJ8</accession>
<reference evidence="2" key="1">
    <citation type="submission" date="2009-10" db="EMBL/GenBank/DDBJ databases">
        <title>Diversity of trophic interactions inside an arsenic-rich microbial ecosystem.</title>
        <authorList>
            <person name="Bertin P.N."/>
            <person name="Heinrich-Salmeron A."/>
            <person name="Pelletier E."/>
            <person name="Goulhen-Chollet F."/>
            <person name="Arsene-Ploetze F."/>
            <person name="Gallien S."/>
            <person name="Calteau A."/>
            <person name="Vallenet D."/>
            <person name="Casiot C."/>
            <person name="Chane-Woon-Ming B."/>
            <person name="Giloteaux L."/>
            <person name="Barakat M."/>
            <person name="Bonnefoy V."/>
            <person name="Bruneel O."/>
            <person name="Chandler M."/>
            <person name="Cleiss J."/>
            <person name="Duran R."/>
            <person name="Elbaz-Poulichet F."/>
            <person name="Fonknechten N."/>
            <person name="Lauga B."/>
            <person name="Mornico D."/>
            <person name="Ortet P."/>
            <person name="Schaeffer C."/>
            <person name="Siguier P."/>
            <person name="Alexander Thil Smith A."/>
            <person name="Van Dorsselaer A."/>
            <person name="Weissenbach J."/>
            <person name="Medigue C."/>
            <person name="Le Paslier D."/>
        </authorList>
    </citation>
    <scope>NUCLEOTIDE SEQUENCE</scope>
</reference>
<name>E6QHJ8_9ZZZZ</name>